<keyword evidence="1" id="KW-0812">Transmembrane</keyword>
<dbReference type="PATRIC" id="fig|137591.24.peg.1978"/>
<feature type="transmembrane region" description="Helical" evidence="1">
    <location>
        <begin position="92"/>
        <end position="109"/>
    </location>
</feature>
<evidence type="ECO:0000256" key="1">
    <source>
        <dbReference type="SAM" id="Phobius"/>
    </source>
</evidence>
<comment type="caution">
    <text evidence="2">The sequence shown here is derived from an EMBL/GenBank/DDBJ whole genome shotgun (WGS) entry which is preliminary data.</text>
</comment>
<proteinExistence type="predicted"/>
<feature type="transmembrane region" description="Helical" evidence="1">
    <location>
        <begin position="144"/>
        <end position="168"/>
    </location>
</feature>
<gene>
    <name evidence="2" type="ORF">ab3b_02038</name>
</gene>
<keyword evidence="1" id="KW-0472">Membrane</keyword>
<evidence type="ECO:0000313" key="2">
    <source>
        <dbReference type="EMBL" id="KIU21207.1"/>
    </source>
</evidence>
<protein>
    <submittedName>
        <fullName evidence="2">Putative membrane protein</fullName>
    </submittedName>
</protein>
<dbReference type="RefSeq" id="WP_043941773.1">
    <property type="nucleotide sequence ID" value="NZ_JWHT01000052.1"/>
</dbReference>
<sequence>MENNIYFTQLKGHLVGLTDEEREDVLDFYREYASDAGLTGETLIREFGTPKQLARRVLVDYSIRYDDVADQDAPEENETPVHHFRERIGRQFNLLWVVLVGLITSVVWIPAMILILLGLFIVIVIAVFLIMLLLVFLATGLFQVVGAVAIIGTSWQTALYQGGIGLILIGLQFIAWPIGFAIVRVIFGGLMNFVKYVGRKFSRKQEGGTKHA</sequence>
<feature type="transmembrane region" description="Helical" evidence="1">
    <location>
        <begin position="174"/>
        <end position="194"/>
    </location>
</feature>
<dbReference type="AlphaFoldDB" id="A0A0D1LRT6"/>
<organism evidence="2 3">
    <name type="scientific">Weissella cibaria</name>
    <dbReference type="NCBI Taxonomy" id="137591"/>
    <lineage>
        <taxon>Bacteria</taxon>
        <taxon>Bacillati</taxon>
        <taxon>Bacillota</taxon>
        <taxon>Bacilli</taxon>
        <taxon>Lactobacillales</taxon>
        <taxon>Lactobacillaceae</taxon>
        <taxon>Weissella</taxon>
    </lineage>
</organism>
<accession>A0A0D1LRT6</accession>
<reference evidence="2 3" key="1">
    <citation type="journal article" date="2015" name="Microbiology (Mosc.)">
        <title>Genomics of the Weissella cibaria species with an examination of its metabolic traits.</title>
        <authorList>
            <person name="Lynch K.M."/>
            <person name="Lucid A."/>
            <person name="Arendt E.K."/>
            <person name="Sleator R.D."/>
            <person name="Lucey B."/>
            <person name="Coffey A."/>
        </authorList>
    </citation>
    <scope>NUCLEOTIDE SEQUENCE [LARGE SCALE GENOMIC DNA]</scope>
    <source>
        <strain evidence="2 3">AB3b</strain>
    </source>
</reference>
<dbReference type="Pfam" id="PF22564">
    <property type="entry name" value="HAAS"/>
    <property type="match status" value="1"/>
</dbReference>
<name>A0A0D1LRT6_9LACO</name>
<evidence type="ECO:0000313" key="3">
    <source>
        <dbReference type="Proteomes" id="UP000032289"/>
    </source>
</evidence>
<dbReference type="Proteomes" id="UP000032289">
    <property type="component" value="Unassembled WGS sequence"/>
</dbReference>
<dbReference type="EMBL" id="JWHT01000052">
    <property type="protein sequence ID" value="KIU21207.1"/>
    <property type="molecule type" value="Genomic_DNA"/>
</dbReference>
<keyword evidence="1" id="KW-1133">Transmembrane helix</keyword>
<feature type="transmembrane region" description="Helical" evidence="1">
    <location>
        <begin position="115"/>
        <end position="137"/>
    </location>
</feature>